<dbReference type="GO" id="GO:0044780">
    <property type="term" value="P:bacterial-type flagellum assembly"/>
    <property type="evidence" value="ECO:0007669"/>
    <property type="project" value="InterPro"/>
</dbReference>
<dbReference type="OrthoDB" id="9759185at2"/>
<evidence type="ECO:0000256" key="6">
    <source>
        <dbReference type="ARBA" id="ARBA00023136"/>
    </source>
</evidence>
<dbReference type="Gene3D" id="1.10.8.540">
    <property type="entry name" value="FHIPEP family, domain 3"/>
    <property type="match status" value="1"/>
</dbReference>
<dbReference type="GO" id="GO:0005886">
    <property type="term" value="C:plasma membrane"/>
    <property type="evidence" value="ECO:0007669"/>
    <property type="project" value="UniProtKB-SubCell"/>
</dbReference>
<feature type="transmembrane region" description="Helical" evidence="7">
    <location>
        <begin position="291"/>
        <end position="307"/>
    </location>
</feature>
<keyword evidence="8" id="KW-0966">Cell projection</keyword>
<evidence type="ECO:0000256" key="4">
    <source>
        <dbReference type="ARBA" id="ARBA00022692"/>
    </source>
</evidence>
<keyword evidence="7" id="KW-0813">Transport</keyword>
<protein>
    <recommendedName>
        <fullName evidence="7">Flagellar biosynthesis protein FlhA</fullName>
    </recommendedName>
</protein>
<dbReference type="InterPro" id="IPR025505">
    <property type="entry name" value="FHIPEP_CS"/>
</dbReference>
<feature type="transmembrane region" description="Helical" evidence="7">
    <location>
        <begin position="44"/>
        <end position="66"/>
    </location>
</feature>
<keyword evidence="8" id="KW-0969">Cilium</keyword>
<dbReference type="Gene3D" id="3.40.50.12790">
    <property type="entry name" value="FHIPEP family, domain 4"/>
    <property type="match status" value="1"/>
</dbReference>
<keyword evidence="6 7" id="KW-0472">Membrane</keyword>
<organism evidence="8 9">
    <name type="scientific">marine gamma proteobacterium HTCC2143</name>
    <dbReference type="NCBI Taxonomy" id="247633"/>
    <lineage>
        <taxon>Bacteria</taxon>
        <taxon>Pseudomonadati</taxon>
        <taxon>Pseudomonadota</taxon>
        <taxon>Gammaproteobacteria</taxon>
        <taxon>Cellvibrionales</taxon>
        <taxon>Spongiibacteraceae</taxon>
        <taxon>BD1-7 clade</taxon>
    </lineage>
</organism>
<accession>A0YC83</accession>
<evidence type="ECO:0000313" key="9">
    <source>
        <dbReference type="Proteomes" id="UP000004931"/>
    </source>
</evidence>
<keyword evidence="7" id="KW-0653">Protein transport</keyword>
<dbReference type="PIRSF" id="PIRSF005419">
    <property type="entry name" value="FlhA"/>
    <property type="match status" value="1"/>
</dbReference>
<proteinExistence type="inferred from homology"/>
<feature type="transmembrane region" description="Helical" evidence="7">
    <location>
        <begin position="12"/>
        <end position="38"/>
    </location>
</feature>
<reference evidence="8 9" key="1">
    <citation type="journal article" date="2010" name="J. Bacteriol.">
        <title>Genome sequence of the oligotrophic marine Gammaproteobacterium HTCC2143, isolated from the Oregon Coast.</title>
        <authorList>
            <person name="Oh H.M."/>
            <person name="Kang I."/>
            <person name="Ferriera S."/>
            <person name="Giovannoni S.J."/>
            <person name="Cho J.C."/>
        </authorList>
    </citation>
    <scope>NUCLEOTIDE SEQUENCE [LARGE SCALE GENOMIC DNA]</scope>
    <source>
        <strain evidence="8 9">HTCC2143</strain>
    </source>
</reference>
<keyword evidence="8" id="KW-0282">Flagellum</keyword>
<sequence>MNAPHNPGTQSQLAGLGLFAQGNLGVPVLLVTILGMMILPVPPFLLDVFFSFNIALAIVVLLVAVYALRPLDFAVFPTVLLVSTLFRLALNVASTRVVLLEGHQGGDAAGKVIQSFGEVVIGGNYAVGLVVFLILIIINFVVVTKGAGRISEVSARFTLDAMPGKQMAIDADLNSGLISQDDARSRREEIASEADFYGSMDGASKFVRGDAVAGILILSINIIGGLAIGILQHDLEFSRALEVYSLLTIGDGLVAQIPGLLLSTAAAIMVTRVSDAKDMGAQISAQMFDSPKALIVAACILGFMGIIPGMPHVAFLSLASVCGGIAYIITQRKNQVEVDRVELEQGQQLQEKKDQLKAAEVPEIGWDDVQPVDAIGLEVGYRLIPMVDKSQGGELLSRIKGIRKKLSQEVGFLIPSVHIRDNLDLMPTAYRISLMGVAAGEAEVYPDRELAINPGQVFGKLDGIPTTDPAFGLDALWIEPGMKDQAQTLGYTVVDTSTVIATHINQLLLKHTHELLGHDEVQQMLDILAKNSPKLVEHLVPETVSMTVLLNVLRNLLRESVPIRDLRTIAEAISSNALLSQDSGALTAAVRTSLRRIIVQNIYGAESILPAIALDPAMEQILLKSVQQAQQSGFSDDIVLEPGLAERLQSALIEAAKRQEVAGKPSVLLVSAPLRAVLVKFIRHTAVEMQVLSYAEIPDDKQITIESTVG</sequence>
<dbReference type="eggNOG" id="COG1298">
    <property type="taxonomic scope" value="Bacteria"/>
</dbReference>
<comment type="similarity">
    <text evidence="2 7">Belongs to the FHIPEP (flagella/HR/invasion proteins export pore) family.</text>
</comment>
<dbReference type="EMBL" id="AAVT01000003">
    <property type="protein sequence ID" value="EAW31402.1"/>
    <property type="molecule type" value="Genomic_DNA"/>
</dbReference>
<evidence type="ECO:0000256" key="5">
    <source>
        <dbReference type="ARBA" id="ARBA00022989"/>
    </source>
</evidence>
<dbReference type="InterPro" id="IPR001712">
    <property type="entry name" value="T3SS_FHIPEP"/>
</dbReference>
<evidence type="ECO:0000256" key="3">
    <source>
        <dbReference type="ARBA" id="ARBA00022475"/>
    </source>
</evidence>
<keyword evidence="7" id="KW-1006">Bacterial flagellum protein export</keyword>
<dbReference type="AlphaFoldDB" id="A0YC83"/>
<feature type="transmembrane region" description="Helical" evidence="7">
    <location>
        <begin position="211"/>
        <end position="231"/>
    </location>
</feature>
<comment type="caution">
    <text evidence="8">The sequence shown here is derived from an EMBL/GenBank/DDBJ whole genome shotgun (WGS) entry which is preliminary data.</text>
</comment>
<keyword evidence="5 7" id="KW-1133">Transmembrane helix</keyword>
<evidence type="ECO:0000256" key="2">
    <source>
        <dbReference type="ARBA" id="ARBA00008835"/>
    </source>
</evidence>
<keyword evidence="7" id="KW-1005">Bacterial flagellum biogenesis</keyword>
<dbReference type="NCBIfam" id="TIGR01398">
    <property type="entry name" value="FlhA"/>
    <property type="match status" value="1"/>
</dbReference>
<dbReference type="PANTHER" id="PTHR30161">
    <property type="entry name" value="FLAGELLAR EXPORT PROTEIN, MEMBRANE FLHA SUBUNIT-RELATED"/>
    <property type="match status" value="1"/>
</dbReference>
<gene>
    <name evidence="7" type="primary">flhA</name>
    <name evidence="8" type="ORF">GP2143_07629</name>
</gene>
<name>A0YC83_9GAMM</name>
<keyword evidence="4 7" id="KW-0812">Transmembrane</keyword>
<dbReference type="Pfam" id="PF00771">
    <property type="entry name" value="FHIPEP"/>
    <property type="match status" value="1"/>
</dbReference>
<feature type="transmembrane region" description="Helical" evidence="7">
    <location>
        <begin position="73"/>
        <end position="90"/>
    </location>
</feature>
<evidence type="ECO:0000313" key="8">
    <source>
        <dbReference type="EMBL" id="EAW31402.1"/>
    </source>
</evidence>
<feature type="transmembrane region" description="Helical" evidence="7">
    <location>
        <begin position="243"/>
        <end position="270"/>
    </location>
</feature>
<comment type="function">
    <text evidence="7">Required for formation of the rod structure of the flagellar apparatus. Together with FliI and FliH, may constitute the export apparatus of flagellin.</text>
</comment>
<dbReference type="PRINTS" id="PR00949">
    <property type="entry name" value="TYPE3IMAPROT"/>
</dbReference>
<dbReference type="PROSITE" id="PS00994">
    <property type="entry name" value="FHIPEP"/>
    <property type="match status" value="1"/>
</dbReference>
<feature type="transmembrane region" description="Helical" evidence="7">
    <location>
        <begin position="125"/>
        <end position="143"/>
    </location>
</feature>
<dbReference type="Gene3D" id="3.40.30.60">
    <property type="entry name" value="FHIPEP family, domain 1"/>
    <property type="match status" value="1"/>
</dbReference>
<dbReference type="InterPro" id="IPR042196">
    <property type="entry name" value="FHIPEP_4"/>
</dbReference>
<dbReference type="Proteomes" id="UP000004931">
    <property type="component" value="Unassembled WGS sequence"/>
</dbReference>
<evidence type="ECO:0000256" key="7">
    <source>
        <dbReference type="RuleBase" id="RU364093"/>
    </source>
</evidence>
<evidence type="ECO:0000256" key="1">
    <source>
        <dbReference type="ARBA" id="ARBA00004651"/>
    </source>
</evidence>
<dbReference type="InterPro" id="IPR042193">
    <property type="entry name" value="FHIPEP_3"/>
</dbReference>
<dbReference type="PANTHER" id="PTHR30161:SF1">
    <property type="entry name" value="FLAGELLAR BIOSYNTHESIS PROTEIN FLHA-RELATED"/>
    <property type="match status" value="1"/>
</dbReference>
<dbReference type="InterPro" id="IPR006301">
    <property type="entry name" value="FlhA"/>
</dbReference>
<dbReference type="GO" id="GO:0009306">
    <property type="term" value="P:protein secretion"/>
    <property type="evidence" value="ECO:0007669"/>
    <property type="project" value="InterPro"/>
</dbReference>
<dbReference type="InterPro" id="IPR042194">
    <property type="entry name" value="FHIPEP_1"/>
</dbReference>
<keyword evidence="9" id="KW-1185">Reference proteome</keyword>
<dbReference type="STRING" id="247633.GP2143_07629"/>
<comment type="subcellular location">
    <subcellularLocation>
        <location evidence="1 7">Cell membrane</location>
        <topology evidence="1 7">Multi-pass membrane protein</topology>
    </subcellularLocation>
</comment>
<keyword evidence="3 7" id="KW-1003">Cell membrane</keyword>